<organism evidence="2 3">
    <name type="scientific">Aspergillus tanneri</name>
    <dbReference type="NCBI Taxonomy" id="1220188"/>
    <lineage>
        <taxon>Eukaryota</taxon>
        <taxon>Fungi</taxon>
        <taxon>Dikarya</taxon>
        <taxon>Ascomycota</taxon>
        <taxon>Pezizomycotina</taxon>
        <taxon>Eurotiomycetes</taxon>
        <taxon>Eurotiomycetidae</taxon>
        <taxon>Eurotiales</taxon>
        <taxon>Aspergillaceae</taxon>
        <taxon>Aspergillus</taxon>
        <taxon>Aspergillus subgen. Circumdati</taxon>
    </lineage>
</organism>
<evidence type="ECO:0000256" key="1">
    <source>
        <dbReference type="SAM" id="MobiDB-lite"/>
    </source>
</evidence>
<reference evidence="2 3" key="1">
    <citation type="submission" date="2019-08" db="EMBL/GenBank/DDBJ databases">
        <title>The genome sequence of a newly discovered highly antifungal drug resistant Aspergillus species, Aspergillus tanneri NIH 1004.</title>
        <authorList>
            <person name="Mounaud S."/>
            <person name="Singh I."/>
            <person name="Joardar V."/>
            <person name="Pakala S."/>
            <person name="Pakala S."/>
            <person name="Venepally P."/>
            <person name="Chung J.K."/>
            <person name="Losada L."/>
            <person name="Nierman W.C."/>
        </authorList>
    </citation>
    <scope>NUCLEOTIDE SEQUENCE [LARGE SCALE GENOMIC DNA]</scope>
    <source>
        <strain evidence="2 3">NIH1004</strain>
    </source>
</reference>
<dbReference type="AlphaFoldDB" id="A0A5M9MUZ5"/>
<evidence type="ECO:0000313" key="3">
    <source>
        <dbReference type="Proteomes" id="UP000324241"/>
    </source>
</evidence>
<name>A0A5M9MUZ5_9EURO</name>
<proteinExistence type="predicted"/>
<accession>A0A5M9MUZ5</accession>
<dbReference type="Proteomes" id="UP000324241">
    <property type="component" value="Unassembled WGS sequence"/>
</dbReference>
<comment type="caution">
    <text evidence="2">The sequence shown here is derived from an EMBL/GenBank/DDBJ whole genome shotgun (WGS) entry which is preliminary data.</text>
</comment>
<sequence>MPCSPYSLKESISSLLLRFTPRKRHPETVQSIPPTRLTLRDSPVAESPTVGVHHCHSTDRAPNQPLEHSQNPRMKGYGVSPQDSEELIDTLHCTLRGHNTLHPPDSSELPPQCDFIYDVMLLADQNTWIRRRMVVDFETDINIMREAVYRRMKYRVQPYSGEITWWNRPNTKPLGKLKATLQICGRGRTYYAEFYVVKNAEFDLLLGRPSVREIGLYRADPAVATRLRLSNQQ</sequence>
<dbReference type="CDD" id="cd00303">
    <property type="entry name" value="retropepsin_like"/>
    <property type="match status" value="1"/>
</dbReference>
<dbReference type="OrthoDB" id="4500700at2759"/>
<dbReference type="EMBL" id="QUQM01000001">
    <property type="protein sequence ID" value="KAA8650895.1"/>
    <property type="molecule type" value="Genomic_DNA"/>
</dbReference>
<feature type="region of interest" description="Disordered" evidence="1">
    <location>
        <begin position="46"/>
        <end position="81"/>
    </location>
</feature>
<dbReference type="RefSeq" id="XP_033430256.1">
    <property type="nucleotide sequence ID" value="XM_033568261.1"/>
</dbReference>
<gene>
    <name evidence="2" type="ORF">ATNIH1004_003584</name>
</gene>
<evidence type="ECO:0000313" key="2">
    <source>
        <dbReference type="EMBL" id="KAA8650895.1"/>
    </source>
</evidence>
<dbReference type="GeneID" id="54326286"/>
<protein>
    <submittedName>
        <fullName evidence="2">Uncharacterized protein</fullName>
    </submittedName>
</protein>